<feature type="region of interest" description="Disordered" evidence="7">
    <location>
        <begin position="1"/>
        <end position="22"/>
    </location>
</feature>
<evidence type="ECO:0000256" key="3">
    <source>
        <dbReference type="ARBA" id="ARBA00022679"/>
    </source>
</evidence>
<reference evidence="8" key="1">
    <citation type="submission" date="2021-03" db="EMBL/GenBank/DDBJ databases">
        <authorList>
            <person name="Tagirdzhanova G."/>
        </authorList>
    </citation>
    <scope>NUCLEOTIDE SEQUENCE</scope>
</reference>
<organism evidence="8 9">
    <name type="scientific">Imshaugia aleurites</name>
    <dbReference type="NCBI Taxonomy" id="172621"/>
    <lineage>
        <taxon>Eukaryota</taxon>
        <taxon>Fungi</taxon>
        <taxon>Dikarya</taxon>
        <taxon>Ascomycota</taxon>
        <taxon>Pezizomycotina</taxon>
        <taxon>Lecanoromycetes</taxon>
        <taxon>OSLEUM clade</taxon>
        <taxon>Lecanoromycetidae</taxon>
        <taxon>Lecanorales</taxon>
        <taxon>Lecanorineae</taxon>
        <taxon>Parmeliaceae</taxon>
        <taxon>Imshaugia</taxon>
    </lineage>
</organism>
<dbReference type="Gene3D" id="1.25.40.120">
    <property type="entry name" value="Protein prenylyltransferase"/>
    <property type="match status" value="1"/>
</dbReference>
<dbReference type="PANTHER" id="PTHR11129:SF2">
    <property type="entry name" value="GERANYLGERANYL TRANSFERASE TYPE-2 SUBUNIT ALPHA"/>
    <property type="match status" value="1"/>
</dbReference>
<dbReference type="GO" id="GO:0004663">
    <property type="term" value="F:Rab geranylgeranyltransferase activity"/>
    <property type="evidence" value="ECO:0007669"/>
    <property type="project" value="UniProtKB-UniRule"/>
</dbReference>
<evidence type="ECO:0000256" key="2">
    <source>
        <dbReference type="ARBA" id="ARBA00022602"/>
    </source>
</evidence>
<dbReference type="PROSITE" id="PS51147">
    <property type="entry name" value="PFTA"/>
    <property type="match status" value="5"/>
</dbReference>
<evidence type="ECO:0000256" key="7">
    <source>
        <dbReference type="SAM" id="MobiDB-lite"/>
    </source>
</evidence>
<comment type="caution">
    <text evidence="8">The sequence shown here is derived from an EMBL/GenBank/DDBJ whole genome shotgun (WGS) entry which is preliminary data.</text>
</comment>
<keyword evidence="4" id="KW-0677">Repeat</keyword>
<dbReference type="GO" id="GO:0097354">
    <property type="term" value="P:prenylation"/>
    <property type="evidence" value="ECO:0007669"/>
    <property type="project" value="UniProtKB-UniRule"/>
</dbReference>
<proteinExistence type="inferred from homology"/>
<dbReference type="PANTHER" id="PTHR11129">
    <property type="entry name" value="PROTEIN FARNESYLTRANSFERASE ALPHA SUBUNIT/RAB GERANYLGERANYL TRANSFERASE ALPHA SUBUNIT"/>
    <property type="match status" value="1"/>
</dbReference>
<keyword evidence="9" id="KW-1185">Reference proteome</keyword>
<accession>A0A8H3G6M5</accession>
<dbReference type="EC" id="2.5.1.60" evidence="6"/>
<keyword evidence="2 6" id="KW-0637">Prenyltransferase</keyword>
<dbReference type="SUPFAM" id="SSF48439">
    <property type="entry name" value="Protein prenylyltransferase"/>
    <property type="match status" value="1"/>
</dbReference>
<dbReference type="Proteomes" id="UP000664534">
    <property type="component" value="Unassembled WGS sequence"/>
</dbReference>
<dbReference type="OrthoDB" id="1658at2759"/>
<gene>
    <name evidence="8" type="primary">BET4</name>
    <name evidence="8" type="ORF">IMSHALPRED_010273</name>
</gene>
<dbReference type="GO" id="GO:0005968">
    <property type="term" value="C:Rab-protein geranylgeranyltransferase complex"/>
    <property type="evidence" value="ECO:0007669"/>
    <property type="project" value="TreeGrafter"/>
</dbReference>
<evidence type="ECO:0000256" key="5">
    <source>
        <dbReference type="ARBA" id="ARBA00047658"/>
    </source>
</evidence>
<comment type="catalytic activity">
    <reaction evidence="5 6">
        <text>geranylgeranyl diphosphate + L-cysteinyl-[protein] = S-geranylgeranyl-L-cysteinyl-[protein] + diphosphate</text>
        <dbReference type="Rhea" id="RHEA:21240"/>
        <dbReference type="Rhea" id="RHEA-COMP:10131"/>
        <dbReference type="Rhea" id="RHEA-COMP:11537"/>
        <dbReference type="ChEBI" id="CHEBI:29950"/>
        <dbReference type="ChEBI" id="CHEBI:33019"/>
        <dbReference type="ChEBI" id="CHEBI:57533"/>
        <dbReference type="ChEBI" id="CHEBI:86021"/>
        <dbReference type="EC" id="2.5.1.60"/>
    </reaction>
</comment>
<dbReference type="Pfam" id="PF01239">
    <property type="entry name" value="PPTA"/>
    <property type="match status" value="5"/>
</dbReference>
<dbReference type="AlphaFoldDB" id="A0A8H3G6M5"/>
<name>A0A8H3G6M5_9LECA</name>
<evidence type="ECO:0000256" key="1">
    <source>
        <dbReference type="ARBA" id="ARBA00006734"/>
    </source>
</evidence>
<keyword evidence="3 6" id="KW-0808">Transferase</keyword>
<sequence length="363" mass="43080">MASHGVPRASGVQPATDQDWRKEQQKIKDYKGLVDSLNGRIREHQFNTETFEMTSKLLKWNPEYYTLWNHRRLILRHRFQYSNSRGPNDDSPPNHEALISLISDDLVFLIPLLRKFPKCYWIWKHRRWLLDEASGLLTASETRKFWQQELALVGKMLNLDSRNFHGWGYRRTVIEALERDALQAEGLSTSMTRQEFDYTTKMINTNLSNFSAWHNRSKLIPKLLDEMKADHQVRKKFLDDELELIERALWAGPEDQSLWFYHQYLVCTFDPKYTADSMVPEITGAESMAYVRKEIMKVREMLDGAEDCKWIYQSLIHLDRLYHELGNDWFEEASHIEGYFDELTKLDSLRLGKWNDLRGRINI</sequence>
<protein>
    <recommendedName>
        <fullName evidence="6">Geranylgeranyl transferase type-2 subunit alpha</fullName>
        <ecNumber evidence="6">2.5.1.60</ecNumber>
    </recommendedName>
    <alternativeName>
        <fullName evidence="6">Geranylgeranyl transferase type II subunit alpha</fullName>
    </alternativeName>
</protein>
<dbReference type="EMBL" id="CAJPDT010000084">
    <property type="protein sequence ID" value="CAF9935552.1"/>
    <property type="molecule type" value="Genomic_DNA"/>
</dbReference>
<evidence type="ECO:0000313" key="8">
    <source>
        <dbReference type="EMBL" id="CAF9935552.1"/>
    </source>
</evidence>
<comment type="function">
    <text evidence="6">Catalyzes the transfer of a geranyl-geranyl moiety from geranyl-geranyl pyrophosphate to cysteines occuring in specific C-terminal amino acid sequences.</text>
</comment>
<dbReference type="InterPro" id="IPR002088">
    <property type="entry name" value="Prenyl_trans_a"/>
</dbReference>
<comment type="similarity">
    <text evidence="1 6">Belongs to the protein prenyltransferase subunit alpha family.</text>
</comment>
<evidence type="ECO:0000256" key="4">
    <source>
        <dbReference type="ARBA" id="ARBA00022737"/>
    </source>
</evidence>
<evidence type="ECO:0000313" key="9">
    <source>
        <dbReference type="Proteomes" id="UP000664534"/>
    </source>
</evidence>
<evidence type="ECO:0000256" key="6">
    <source>
        <dbReference type="RuleBase" id="RU367120"/>
    </source>
</evidence>